<reference evidence="3 4" key="1">
    <citation type="submission" date="2017-05" db="EMBL/GenBank/DDBJ databases">
        <title>Full genome sequence of Pseudorhodoplanes sinuspersici.</title>
        <authorList>
            <person name="Dastgheib S.M.M."/>
            <person name="Shavandi M."/>
            <person name="Tirandaz H."/>
        </authorList>
    </citation>
    <scope>NUCLEOTIDE SEQUENCE [LARGE SCALE GENOMIC DNA]</scope>
    <source>
        <strain evidence="3 4">RIPI110</strain>
    </source>
</reference>
<dbReference type="PANTHER" id="PTHR30383">
    <property type="entry name" value="THIOESTERASE 1/PROTEASE 1/LYSOPHOSPHOLIPASE L1"/>
    <property type="match status" value="1"/>
</dbReference>
<dbReference type="Proteomes" id="UP000194137">
    <property type="component" value="Chromosome"/>
</dbReference>
<dbReference type="AlphaFoldDB" id="A0A1W6ZNG8"/>
<keyword evidence="1" id="KW-1133">Transmembrane helix</keyword>
<dbReference type="Gene3D" id="3.40.50.1110">
    <property type="entry name" value="SGNH hydrolase"/>
    <property type="match status" value="1"/>
</dbReference>
<dbReference type="KEGG" id="psin:CAK95_07505"/>
<dbReference type="GO" id="GO:0004622">
    <property type="term" value="F:phosphatidylcholine lysophospholipase activity"/>
    <property type="evidence" value="ECO:0007669"/>
    <property type="project" value="TreeGrafter"/>
</dbReference>
<evidence type="ECO:0000259" key="2">
    <source>
        <dbReference type="Pfam" id="PF13472"/>
    </source>
</evidence>
<dbReference type="STRING" id="1235591.CAK95_07505"/>
<dbReference type="InterPro" id="IPR008265">
    <property type="entry name" value="Lipase_GDSL_AS"/>
</dbReference>
<feature type="transmembrane region" description="Helical" evidence="1">
    <location>
        <begin position="21"/>
        <end position="47"/>
    </location>
</feature>
<organism evidence="3 4">
    <name type="scientific">Pseudorhodoplanes sinuspersici</name>
    <dbReference type="NCBI Taxonomy" id="1235591"/>
    <lineage>
        <taxon>Bacteria</taxon>
        <taxon>Pseudomonadati</taxon>
        <taxon>Pseudomonadota</taxon>
        <taxon>Alphaproteobacteria</taxon>
        <taxon>Hyphomicrobiales</taxon>
        <taxon>Pseudorhodoplanes</taxon>
    </lineage>
</organism>
<dbReference type="EMBL" id="CP021112">
    <property type="protein sequence ID" value="ARP98943.1"/>
    <property type="molecule type" value="Genomic_DNA"/>
</dbReference>
<feature type="domain" description="SGNH hydrolase-type esterase" evidence="2">
    <location>
        <begin position="65"/>
        <end position="224"/>
    </location>
</feature>
<dbReference type="PROSITE" id="PS01098">
    <property type="entry name" value="LIPASE_GDSL_SER"/>
    <property type="match status" value="1"/>
</dbReference>
<keyword evidence="4" id="KW-1185">Reference proteome</keyword>
<dbReference type="InterPro" id="IPR036514">
    <property type="entry name" value="SGNH_hydro_sf"/>
</dbReference>
<dbReference type="GO" id="GO:0006629">
    <property type="term" value="P:lipid metabolic process"/>
    <property type="evidence" value="ECO:0007669"/>
    <property type="project" value="InterPro"/>
</dbReference>
<gene>
    <name evidence="3" type="ORF">CAK95_07505</name>
</gene>
<evidence type="ECO:0000313" key="3">
    <source>
        <dbReference type="EMBL" id="ARP98943.1"/>
    </source>
</evidence>
<keyword evidence="1" id="KW-0812">Transmembrane</keyword>
<evidence type="ECO:0000313" key="4">
    <source>
        <dbReference type="Proteomes" id="UP000194137"/>
    </source>
</evidence>
<evidence type="ECO:0000256" key="1">
    <source>
        <dbReference type="SAM" id="Phobius"/>
    </source>
</evidence>
<dbReference type="PANTHER" id="PTHR30383:SF24">
    <property type="entry name" value="THIOESTERASE 1_PROTEASE 1_LYSOPHOSPHOLIPASE L1"/>
    <property type="match status" value="1"/>
</dbReference>
<dbReference type="InterPro" id="IPR013830">
    <property type="entry name" value="SGNH_hydro"/>
</dbReference>
<keyword evidence="1" id="KW-0472">Membrane</keyword>
<dbReference type="SUPFAM" id="SSF52266">
    <property type="entry name" value="SGNH hydrolase"/>
    <property type="match status" value="1"/>
</dbReference>
<proteinExistence type="predicted"/>
<dbReference type="Pfam" id="PF13472">
    <property type="entry name" value="Lipase_GDSL_2"/>
    <property type="match status" value="1"/>
</dbReference>
<dbReference type="InterPro" id="IPR051532">
    <property type="entry name" value="Ester_Hydrolysis_Enzymes"/>
</dbReference>
<protein>
    <submittedName>
        <fullName evidence="3">Arylesterase</fullName>
    </submittedName>
</protein>
<name>A0A1W6ZNG8_9HYPH</name>
<sequence length="249" mass="26469">MERLELQGGVANSRLVRRQSYGAAMGLIHSVRLFAAMLLVFAAALWIAPVAAQPLSPDVPLKIVAFGDSLTAGYGLPAQDAFPAKLERALKAKGINVEIENAGVSGDTASGGLSRIDWSIPDGTDAVILELGANDMLRGIDPKVTRAALDSILAKLKERNIAVLLCGMRAAPNLGGEYARGFESIFDDLTRKYDVVFYPFFLDGVATQAKLALRDGLHPNAAGVDAIVAGIMPKVEELIARLGRNKSRS</sequence>
<accession>A0A1W6ZNG8</accession>
<dbReference type="CDD" id="cd01822">
    <property type="entry name" value="Lysophospholipase_L1_like"/>
    <property type="match status" value="1"/>
</dbReference>